<evidence type="ECO:0000313" key="1">
    <source>
        <dbReference type="EMBL" id="KLV07800.1"/>
    </source>
</evidence>
<keyword evidence="2" id="KW-1185">Reference proteome</keyword>
<comment type="caution">
    <text evidence="1">The sequence shown here is derived from an EMBL/GenBank/DDBJ whole genome shotgun (WGS) entry which is preliminary data.</text>
</comment>
<proteinExistence type="predicted"/>
<dbReference type="PATRIC" id="fig|1195763.3.peg.906"/>
<dbReference type="EMBL" id="LDOT01000004">
    <property type="protein sequence ID" value="KLV07800.1"/>
    <property type="molecule type" value="Genomic_DNA"/>
</dbReference>
<accession>A0A0J1H7W4</accession>
<protein>
    <submittedName>
        <fullName evidence="1">Uncharacterized protein</fullName>
    </submittedName>
</protein>
<name>A0A0J1H7W4_9GAMM</name>
<dbReference type="Proteomes" id="UP000036097">
    <property type="component" value="Unassembled WGS sequence"/>
</dbReference>
<gene>
    <name evidence="1" type="ORF">ABT56_04255</name>
</gene>
<sequence>MTMAQKRKSGATFGIKPDVAAAQQNWLLFLALHQKQTLAEVHWKQCEQCRAFKRSEPLAVSPR</sequence>
<organism evidence="1 2">
    <name type="scientific">Photobacterium aquae</name>
    <dbReference type="NCBI Taxonomy" id="1195763"/>
    <lineage>
        <taxon>Bacteria</taxon>
        <taxon>Pseudomonadati</taxon>
        <taxon>Pseudomonadota</taxon>
        <taxon>Gammaproteobacteria</taxon>
        <taxon>Vibrionales</taxon>
        <taxon>Vibrionaceae</taxon>
        <taxon>Photobacterium</taxon>
    </lineage>
</organism>
<dbReference type="AlphaFoldDB" id="A0A0J1H7W4"/>
<evidence type="ECO:0000313" key="2">
    <source>
        <dbReference type="Proteomes" id="UP000036097"/>
    </source>
</evidence>
<reference evidence="1 2" key="1">
    <citation type="submission" date="2015-05" db="EMBL/GenBank/DDBJ databases">
        <title>Photobacterium galathea sp. nov.</title>
        <authorList>
            <person name="Machado H."/>
            <person name="Gram L."/>
        </authorList>
    </citation>
    <scope>NUCLEOTIDE SEQUENCE [LARGE SCALE GENOMIC DNA]</scope>
    <source>
        <strain evidence="1 2">CGMCC 1.12159</strain>
    </source>
</reference>